<dbReference type="SUPFAM" id="SSF51126">
    <property type="entry name" value="Pectin lyase-like"/>
    <property type="match status" value="1"/>
</dbReference>
<protein>
    <recommendedName>
        <fullName evidence="3">Right handed beta helix region</fullName>
    </recommendedName>
</protein>
<dbReference type="OrthoDB" id="9803285at2"/>
<dbReference type="Gene3D" id="2.160.20.10">
    <property type="entry name" value="Single-stranded right-handed beta-helix, Pectin lyase-like"/>
    <property type="match status" value="1"/>
</dbReference>
<evidence type="ECO:0008006" key="3">
    <source>
        <dbReference type="Google" id="ProtNLM"/>
    </source>
</evidence>
<dbReference type="STRING" id="453582.SAMN05421580_101146"/>
<dbReference type="InterPro" id="IPR022208">
    <property type="entry name" value="DUF3737"/>
</dbReference>
<evidence type="ECO:0000313" key="2">
    <source>
        <dbReference type="Proteomes" id="UP000186221"/>
    </source>
</evidence>
<dbReference type="AlphaFoldDB" id="A0A1N7IYJ8"/>
<dbReference type="Pfam" id="PF12541">
    <property type="entry name" value="DUF3737"/>
    <property type="match status" value="1"/>
</dbReference>
<dbReference type="InterPro" id="IPR011050">
    <property type="entry name" value="Pectin_lyase_fold/virulence"/>
</dbReference>
<proteinExistence type="predicted"/>
<dbReference type="Proteomes" id="UP000186221">
    <property type="component" value="Unassembled WGS sequence"/>
</dbReference>
<organism evidence="1 2">
    <name type="scientific">Rhodobacter aestuarii</name>
    <dbReference type="NCBI Taxonomy" id="453582"/>
    <lineage>
        <taxon>Bacteria</taxon>
        <taxon>Pseudomonadati</taxon>
        <taxon>Pseudomonadota</taxon>
        <taxon>Alphaproteobacteria</taxon>
        <taxon>Rhodobacterales</taxon>
        <taxon>Rhodobacter group</taxon>
        <taxon>Rhodobacter</taxon>
    </lineage>
</organism>
<gene>
    <name evidence="1" type="ORF">SAMN05421580_101146</name>
</gene>
<accession>A0A1N7IYJ8</accession>
<sequence>MTAQAAFPATITDQYFEGERPLYALHDTVLEGLRIGVGESALKHGQSLLVRNSEFAGKYPFWHCDGVTVEHSLFRPGARAAIWYSENMLMRGCTVEAPKMFRRMRGLTVENCRFPDAAETLWNCEQVKLRNVVLDGADYVLMNGIDLEVEGMTLQGNYSFQDARNVTVRNSHLASKDAFWGAENVTVTDCVLDGEFLGWHSKNLRLVNCTIRGTQPLCYATDLVMENCRMDENADLAFEYSTLQAEITTPVTSVKNPAGGHIRAPRIGEVILDENCRNPGACKIETAAH</sequence>
<name>A0A1N7IYJ8_9RHOB</name>
<dbReference type="RefSeq" id="WP_076483126.1">
    <property type="nucleotide sequence ID" value="NZ_FTOG01000001.1"/>
</dbReference>
<dbReference type="InterPro" id="IPR012334">
    <property type="entry name" value="Pectin_lyas_fold"/>
</dbReference>
<dbReference type="EMBL" id="FTOG01000001">
    <property type="protein sequence ID" value="SIS42173.1"/>
    <property type="molecule type" value="Genomic_DNA"/>
</dbReference>
<keyword evidence="2" id="KW-1185">Reference proteome</keyword>
<evidence type="ECO:0000313" key="1">
    <source>
        <dbReference type="EMBL" id="SIS42173.1"/>
    </source>
</evidence>
<reference evidence="2" key="1">
    <citation type="submission" date="2017-01" db="EMBL/GenBank/DDBJ databases">
        <authorList>
            <person name="Varghese N."/>
            <person name="Submissions S."/>
        </authorList>
    </citation>
    <scope>NUCLEOTIDE SEQUENCE [LARGE SCALE GENOMIC DNA]</scope>
    <source>
        <strain evidence="2">DSM 19945</strain>
    </source>
</reference>